<dbReference type="SUPFAM" id="SSF55826">
    <property type="entry name" value="YbaK/ProRS associated domain"/>
    <property type="match status" value="1"/>
</dbReference>
<dbReference type="InterPro" id="IPR036754">
    <property type="entry name" value="YbaK/aa-tRNA-synt-asso_dom_sf"/>
</dbReference>
<dbReference type="PIRSF" id="PIRSF006181">
    <property type="entry name" value="EbsC_YbaK"/>
    <property type="match status" value="1"/>
</dbReference>
<accession>A0A0D4BXF1</accession>
<evidence type="ECO:0000313" key="7">
    <source>
        <dbReference type="Proteomes" id="UP000061839"/>
    </source>
</evidence>
<keyword evidence="7" id="KW-1185">Reference proteome</keyword>
<reference evidence="6 7" key="1">
    <citation type="journal article" date="2015" name="Genome Announc.">
        <title>Complete Genome Sequencing of Protease-Producing Novel Arthrobacter sp. Strain IHBB 11108 Using PacBio Single-Molecule Real-Time Sequencing Technology.</title>
        <authorList>
            <person name="Kiran S."/>
            <person name="Swarnkar M.K."/>
            <person name="Pal M."/>
            <person name="Thakur R."/>
            <person name="Tewari R."/>
            <person name="Singh A.K."/>
            <person name="Gulati A."/>
        </authorList>
    </citation>
    <scope>NUCLEOTIDE SEQUENCE [LARGE SCALE GENOMIC DNA]</scope>
    <source>
        <strain evidence="6 7">IHBB 11108</strain>
    </source>
</reference>
<organism evidence="6 7">
    <name type="scientific">Psychromicrobium lacuslunae</name>
    <dbReference type="NCBI Taxonomy" id="1618207"/>
    <lineage>
        <taxon>Bacteria</taxon>
        <taxon>Bacillati</taxon>
        <taxon>Actinomycetota</taxon>
        <taxon>Actinomycetes</taxon>
        <taxon>Micrococcales</taxon>
        <taxon>Micrococcaceae</taxon>
        <taxon>Psychromicrobium</taxon>
    </lineage>
</organism>
<keyword evidence="3 4" id="KW-0456">Lyase</keyword>
<dbReference type="Proteomes" id="UP000061839">
    <property type="component" value="Chromosome"/>
</dbReference>
<name>A0A0D4BXF1_9MICC</name>
<dbReference type="GO" id="GO:0002161">
    <property type="term" value="F:aminoacyl-tRNA deacylase activity"/>
    <property type="evidence" value="ECO:0007669"/>
    <property type="project" value="InterPro"/>
</dbReference>
<dbReference type="RefSeq" id="WP_045073661.1">
    <property type="nucleotide sequence ID" value="NZ_CP011005.1"/>
</dbReference>
<dbReference type="KEGG" id="ari:UM93_03415"/>
<dbReference type="Pfam" id="PF04073">
    <property type="entry name" value="tRNA_edit"/>
    <property type="match status" value="1"/>
</dbReference>
<sequence>MSQRTSSGRSKGGTPATSLLDTAGVRYTLHSYQHDAKIPSFGTEASSKLGVPAERVFKTLMAAVTGSNGTFLVAAMVPVSESLDLKLLAAAMAAKKAELADPQLAQRRTGYVLGGISPLGSKLANPVVLDESALNLATLYFSAGRRGLEIELAPALLVELCQATVAPIGRKS</sequence>
<evidence type="ECO:0000256" key="1">
    <source>
        <dbReference type="ARBA" id="ARBA00009798"/>
    </source>
</evidence>
<dbReference type="PANTHER" id="PTHR30411:SF0">
    <property type="entry name" value="CYS-TRNA(PRO)_CYS-TRNA(CYS) DEACYLASE YBAK"/>
    <property type="match status" value="1"/>
</dbReference>
<dbReference type="Gene3D" id="3.90.960.10">
    <property type="entry name" value="YbaK/aminoacyl-tRNA synthetase-associated domain"/>
    <property type="match status" value="1"/>
</dbReference>
<keyword evidence="2 4" id="KW-0648">Protein biosynthesis</keyword>
<feature type="domain" description="YbaK/aminoacyl-tRNA synthetase-associated" evidence="5">
    <location>
        <begin position="44"/>
        <end position="158"/>
    </location>
</feature>
<evidence type="ECO:0000256" key="2">
    <source>
        <dbReference type="ARBA" id="ARBA00022917"/>
    </source>
</evidence>
<evidence type="ECO:0000259" key="5">
    <source>
        <dbReference type="Pfam" id="PF04073"/>
    </source>
</evidence>
<dbReference type="InterPro" id="IPR007214">
    <property type="entry name" value="YbaK/aa-tRNA-synth-assoc-dom"/>
</dbReference>
<evidence type="ECO:0000256" key="3">
    <source>
        <dbReference type="ARBA" id="ARBA00023239"/>
    </source>
</evidence>
<gene>
    <name evidence="6" type="ORF">UM93_03415</name>
</gene>
<dbReference type="PATRIC" id="fig|1618207.4.peg.701"/>
<dbReference type="EMBL" id="CP011005">
    <property type="protein sequence ID" value="AJT40801.1"/>
    <property type="molecule type" value="Genomic_DNA"/>
</dbReference>
<dbReference type="HOGENOM" id="CLU_094875_1_1_11"/>
<proteinExistence type="inferred from homology"/>
<evidence type="ECO:0000313" key="6">
    <source>
        <dbReference type="EMBL" id="AJT40801.1"/>
    </source>
</evidence>
<dbReference type="EC" id="4.2.-.-" evidence="4"/>
<dbReference type="GO" id="GO:0016829">
    <property type="term" value="F:lyase activity"/>
    <property type="evidence" value="ECO:0007669"/>
    <property type="project" value="UniProtKB-KW"/>
</dbReference>
<dbReference type="CDD" id="cd00002">
    <property type="entry name" value="YbaK_deacylase"/>
    <property type="match status" value="1"/>
</dbReference>
<dbReference type="InterPro" id="IPR004369">
    <property type="entry name" value="Prolyl-tRNA_editing_YbaK/EbsC"/>
</dbReference>
<evidence type="ECO:0000256" key="4">
    <source>
        <dbReference type="PIRNR" id="PIRNR006181"/>
    </source>
</evidence>
<dbReference type="NCBIfam" id="TIGR00011">
    <property type="entry name" value="YbaK_EbsC"/>
    <property type="match status" value="1"/>
</dbReference>
<dbReference type="OrthoDB" id="9809296at2"/>
<protein>
    <recommendedName>
        <fullName evidence="4">Cys-tRNA(Pro)/Cys-tRNA(Cys) deacylase</fullName>
        <ecNumber evidence="4">4.2.-.-</ecNumber>
    </recommendedName>
</protein>
<dbReference type="PANTHER" id="PTHR30411">
    <property type="entry name" value="CYTOPLASMIC PROTEIN"/>
    <property type="match status" value="1"/>
</dbReference>
<dbReference type="AlphaFoldDB" id="A0A0D4BXF1"/>
<comment type="similarity">
    <text evidence="1 4">Belongs to the prolyl-tRNA editing family. YbaK/EbsC subfamily.</text>
</comment>
<dbReference type="GO" id="GO:0006412">
    <property type="term" value="P:translation"/>
    <property type="evidence" value="ECO:0007669"/>
    <property type="project" value="UniProtKB-KW"/>
</dbReference>
<dbReference type="STRING" id="1618207.UM93_03415"/>